<dbReference type="InterPro" id="IPR018727">
    <property type="entry name" value="DUF2267"/>
</dbReference>
<dbReference type="AlphaFoldDB" id="A0A3R9EMJ4"/>
<dbReference type="Proteomes" id="UP000267081">
    <property type="component" value="Unassembled WGS sequence"/>
</dbReference>
<gene>
    <name evidence="1" type="ORF">EIY87_33200</name>
</gene>
<protein>
    <submittedName>
        <fullName evidence="1">DUF2267 domain-containing protein</fullName>
    </submittedName>
</protein>
<evidence type="ECO:0000313" key="1">
    <source>
        <dbReference type="EMBL" id="RSD11633.1"/>
    </source>
</evidence>
<proteinExistence type="predicted"/>
<comment type="caution">
    <text evidence="1">The sequence shown here is derived from an EMBL/GenBank/DDBJ whole genome shotgun (WGS) entry which is preliminary data.</text>
</comment>
<accession>A0A3R9EMJ4</accession>
<name>A0A3R9EMJ4_9PSEU</name>
<dbReference type="RefSeq" id="WP_125313859.1">
    <property type="nucleotide sequence ID" value="NZ_RSEC01000059.1"/>
</dbReference>
<dbReference type="Gene3D" id="1.10.490.110">
    <property type="entry name" value="Uncharacterized conserved protein DUF2267"/>
    <property type="match status" value="1"/>
</dbReference>
<dbReference type="Pfam" id="PF10025">
    <property type="entry name" value="DUF2267"/>
    <property type="match status" value="1"/>
</dbReference>
<organism evidence="1 2">
    <name type="scientific">Amycolatopsis eburnea</name>
    <dbReference type="NCBI Taxonomy" id="2267691"/>
    <lineage>
        <taxon>Bacteria</taxon>
        <taxon>Bacillati</taxon>
        <taxon>Actinomycetota</taxon>
        <taxon>Actinomycetes</taxon>
        <taxon>Pseudonocardiales</taxon>
        <taxon>Pseudonocardiaceae</taxon>
        <taxon>Amycolatopsis</taxon>
    </lineage>
</organism>
<dbReference type="EMBL" id="RSEC01000059">
    <property type="protein sequence ID" value="RSD11633.1"/>
    <property type="molecule type" value="Genomic_DNA"/>
</dbReference>
<keyword evidence="2" id="KW-1185">Reference proteome</keyword>
<evidence type="ECO:0000313" key="2">
    <source>
        <dbReference type="Proteomes" id="UP000267081"/>
    </source>
</evidence>
<reference evidence="1 2" key="1">
    <citation type="submission" date="2018-12" db="EMBL/GenBank/DDBJ databases">
        <title>Amycolatopsis eburnea sp. nov. actinomycete associate with arbuscular mycorrhiza fungal spore.</title>
        <authorList>
            <person name="Lumyong S."/>
            <person name="Chaiya L."/>
        </authorList>
    </citation>
    <scope>NUCLEOTIDE SEQUENCE [LARGE SCALE GENOMIC DNA]</scope>
    <source>
        <strain evidence="1 2">GLM-1</strain>
    </source>
</reference>
<dbReference type="InterPro" id="IPR038282">
    <property type="entry name" value="DUF2267_sf"/>
</dbReference>
<sequence>MHPDDPCVPARKWLVVGEQLGTEDRLTVEAAAHFATQLPELLRGVYYEGWTPAHPLRRPGVCRPGGHPLDRGPRGRSWLCSPGRLGDVMKLLPSRLVELLTGGGRAS</sequence>
<dbReference type="OrthoDB" id="20942at2"/>